<sequence>MACGHALIHYTYYCHHASRHGEHRPCSQDRVPGPLQRIDDTCAACHPPFKISKINQRHDEFRDQKMAQMRKARSRQDILILERVLEESHAARAKELREAKRVKWNGVVLWGPPGAAGPSAEEYPQYRVPLWREHGT</sequence>
<keyword evidence="2" id="KW-1185">Reference proteome</keyword>
<dbReference type="OrthoDB" id="5168282at2759"/>
<name>A0A2J6S768_HYAVF</name>
<organism evidence="1 2">
    <name type="scientific">Hyaloscypha variabilis (strain UAMH 11265 / GT02V1 / F)</name>
    <name type="common">Meliniomyces variabilis</name>
    <dbReference type="NCBI Taxonomy" id="1149755"/>
    <lineage>
        <taxon>Eukaryota</taxon>
        <taxon>Fungi</taxon>
        <taxon>Dikarya</taxon>
        <taxon>Ascomycota</taxon>
        <taxon>Pezizomycotina</taxon>
        <taxon>Leotiomycetes</taxon>
        <taxon>Helotiales</taxon>
        <taxon>Hyaloscyphaceae</taxon>
        <taxon>Hyaloscypha</taxon>
        <taxon>Hyaloscypha variabilis</taxon>
    </lineage>
</organism>
<dbReference type="SUPFAM" id="SSF48695">
    <property type="entry name" value="Multiheme cytochromes"/>
    <property type="match status" value="1"/>
</dbReference>
<evidence type="ECO:0000313" key="2">
    <source>
        <dbReference type="Proteomes" id="UP000235786"/>
    </source>
</evidence>
<dbReference type="Proteomes" id="UP000235786">
    <property type="component" value="Unassembled WGS sequence"/>
</dbReference>
<gene>
    <name evidence="1" type="ORF">L207DRAFT_629135</name>
</gene>
<evidence type="ECO:0000313" key="1">
    <source>
        <dbReference type="EMBL" id="PMD46614.1"/>
    </source>
</evidence>
<reference evidence="1 2" key="1">
    <citation type="submission" date="2016-04" db="EMBL/GenBank/DDBJ databases">
        <title>A degradative enzymes factory behind the ericoid mycorrhizal symbiosis.</title>
        <authorList>
            <consortium name="DOE Joint Genome Institute"/>
            <person name="Martino E."/>
            <person name="Morin E."/>
            <person name="Grelet G."/>
            <person name="Kuo A."/>
            <person name="Kohler A."/>
            <person name="Daghino S."/>
            <person name="Barry K."/>
            <person name="Choi C."/>
            <person name="Cichocki N."/>
            <person name="Clum A."/>
            <person name="Copeland A."/>
            <person name="Hainaut M."/>
            <person name="Haridas S."/>
            <person name="Labutti K."/>
            <person name="Lindquist E."/>
            <person name="Lipzen A."/>
            <person name="Khouja H.-R."/>
            <person name="Murat C."/>
            <person name="Ohm R."/>
            <person name="Olson A."/>
            <person name="Spatafora J."/>
            <person name="Veneault-Fourrey C."/>
            <person name="Henrissat B."/>
            <person name="Grigoriev I."/>
            <person name="Martin F."/>
            <person name="Perotto S."/>
        </authorList>
    </citation>
    <scope>NUCLEOTIDE SEQUENCE [LARGE SCALE GENOMIC DNA]</scope>
    <source>
        <strain evidence="1 2">F</strain>
    </source>
</reference>
<dbReference type="EMBL" id="KZ613939">
    <property type="protein sequence ID" value="PMD46614.1"/>
    <property type="molecule type" value="Genomic_DNA"/>
</dbReference>
<dbReference type="Gene3D" id="1.20.140.10">
    <property type="entry name" value="Butyryl-CoA Dehydrogenase, subunit A, domain 3"/>
    <property type="match status" value="1"/>
</dbReference>
<protein>
    <submittedName>
        <fullName evidence="1">Uncharacterized protein</fullName>
    </submittedName>
</protein>
<dbReference type="InterPro" id="IPR036280">
    <property type="entry name" value="Multihaem_cyt_sf"/>
</dbReference>
<dbReference type="AlphaFoldDB" id="A0A2J6S768"/>
<proteinExistence type="predicted"/>
<accession>A0A2J6S768</accession>